<reference evidence="1" key="1">
    <citation type="journal article" date="2017" name="Proc. Natl. Acad. Sci. U.S.A.">
        <title>Comparative genomics uncovers the prolific and distinctive metabolic potential of the cyanobacterial genus Moorea.</title>
        <authorList>
            <person name="Leao T."/>
            <person name="Castelao G."/>
            <person name="Korobeynikov A."/>
            <person name="Monroe E.A."/>
            <person name="Podell S."/>
            <person name="Glukhov E."/>
            <person name="Allen E.E."/>
            <person name="Gerwick W.H."/>
            <person name="Gerwick L."/>
        </authorList>
    </citation>
    <scope>NUCLEOTIDE SEQUENCE</scope>
    <source>
        <strain evidence="1">JHB</strain>
    </source>
</reference>
<dbReference type="AlphaFoldDB" id="A0A9Q9SSD2"/>
<organism evidence="1">
    <name type="scientific">Moorena producens (strain JHB)</name>
    <dbReference type="NCBI Taxonomy" id="1454205"/>
    <lineage>
        <taxon>Bacteria</taxon>
        <taxon>Bacillati</taxon>
        <taxon>Cyanobacteriota</taxon>
        <taxon>Cyanophyceae</taxon>
        <taxon>Coleofasciculales</taxon>
        <taxon>Coleofasciculaceae</taxon>
        <taxon>Moorena</taxon>
    </lineage>
</organism>
<accession>A0A9Q9SSD2</accession>
<proteinExistence type="predicted"/>
<reference evidence="1" key="2">
    <citation type="submission" date="2022-10" db="EMBL/GenBank/DDBJ databases">
        <authorList>
            <person name="Ngo T.-E."/>
        </authorList>
    </citation>
    <scope>NUCLEOTIDE SEQUENCE</scope>
    <source>
        <strain evidence="1">JHB</strain>
    </source>
</reference>
<dbReference type="EMBL" id="CP017708">
    <property type="protein sequence ID" value="WAN68760.1"/>
    <property type="molecule type" value="Genomic_DNA"/>
</dbReference>
<name>A0A9Q9SSD2_MOOP1</name>
<dbReference type="Proteomes" id="UP000176944">
    <property type="component" value="Chromosome"/>
</dbReference>
<sequence>MYLVGSRKERKGKKEKVKNYFYLYSLDSGSTIKAMHRYSRFPIPDSQFPIPDSQFPIPNSRFPIPVPLLGGVRGGFRFPIPNSRFPIPDSQFPISSRASKHLI</sequence>
<protein>
    <submittedName>
        <fullName evidence="1">Uncharacterized protein</fullName>
    </submittedName>
</protein>
<gene>
    <name evidence="1" type="ORF">BJP36_41075</name>
</gene>
<evidence type="ECO:0000313" key="1">
    <source>
        <dbReference type="EMBL" id="WAN68760.1"/>
    </source>
</evidence>